<dbReference type="Proteomes" id="UP001066276">
    <property type="component" value="Chromosome 2_1"/>
</dbReference>
<dbReference type="EMBL" id="JANPWB010000003">
    <property type="protein sequence ID" value="KAJ1203586.1"/>
    <property type="molecule type" value="Genomic_DNA"/>
</dbReference>
<feature type="region of interest" description="Disordered" evidence="1">
    <location>
        <begin position="1"/>
        <end position="36"/>
    </location>
</feature>
<name>A0AAV7VRZ4_PLEWA</name>
<dbReference type="AlphaFoldDB" id="A0AAV7VRZ4"/>
<reference evidence="2" key="1">
    <citation type="journal article" date="2022" name="bioRxiv">
        <title>Sequencing and chromosome-scale assembly of the giantPleurodeles waltlgenome.</title>
        <authorList>
            <person name="Brown T."/>
            <person name="Elewa A."/>
            <person name="Iarovenko S."/>
            <person name="Subramanian E."/>
            <person name="Araus A.J."/>
            <person name="Petzold A."/>
            <person name="Susuki M."/>
            <person name="Suzuki K.-i.T."/>
            <person name="Hayashi T."/>
            <person name="Toyoda A."/>
            <person name="Oliveira C."/>
            <person name="Osipova E."/>
            <person name="Leigh N.D."/>
            <person name="Simon A."/>
            <person name="Yun M.H."/>
        </authorList>
    </citation>
    <scope>NUCLEOTIDE SEQUENCE</scope>
    <source>
        <strain evidence="2">20211129_DDA</strain>
        <tissue evidence="2">Liver</tissue>
    </source>
</reference>
<evidence type="ECO:0000256" key="1">
    <source>
        <dbReference type="SAM" id="MobiDB-lite"/>
    </source>
</evidence>
<proteinExistence type="predicted"/>
<protein>
    <submittedName>
        <fullName evidence="2">Uncharacterized protein</fullName>
    </submittedName>
</protein>
<evidence type="ECO:0000313" key="3">
    <source>
        <dbReference type="Proteomes" id="UP001066276"/>
    </source>
</evidence>
<gene>
    <name evidence="2" type="ORF">NDU88_007371</name>
</gene>
<evidence type="ECO:0000313" key="2">
    <source>
        <dbReference type="EMBL" id="KAJ1203586.1"/>
    </source>
</evidence>
<accession>A0AAV7VRZ4</accession>
<organism evidence="2 3">
    <name type="scientific">Pleurodeles waltl</name>
    <name type="common">Iberian ribbed newt</name>
    <dbReference type="NCBI Taxonomy" id="8319"/>
    <lineage>
        <taxon>Eukaryota</taxon>
        <taxon>Metazoa</taxon>
        <taxon>Chordata</taxon>
        <taxon>Craniata</taxon>
        <taxon>Vertebrata</taxon>
        <taxon>Euteleostomi</taxon>
        <taxon>Amphibia</taxon>
        <taxon>Batrachia</taxon>
        <taxon>Caudata</taxon>
        <taxon>Salamandroidea</taxon>
        <taxon>Salamandridae</taxon>
        <taxon>Pleurodelinae</taxon>
        <taxon>Pleurodeles</taxon>
    </lineage>
</organism>
<keyword evidence="3" id="KW-1185">Reference proteome</keyword>
<sequence>MVRTKGRLMQRTNKTDNYTVARRPGDPGVAGGDGGTRRLGVELDPPCKPLLSEIMATIHDLKGSLEPWLDPVGVVVGLLCADLQKVYDKVSTAETDIARLQSVSKALEEQVRFFTTEHQHMADQEGRAQKNNIRTEEGLCDVKRSDETGKKDAIIGSLCCCQI</sequence>
<comment type="caution">
    <text evidence="2">The sequence shown here is derived from an EMBL/GenBank/DDBJ whole genome shotgun (WGS) entry which is preliminary data.</text>
</comment>